<dbReference type="SUPFAM" id="SSF57625">
    <property type="entry name" value="Invertebrate chitin-binding proteins"/>
    <property type="match status" value="2"/>
</dbReference>
<evidence type="ECO:0000256" key="4">
    <source>
        <dbReference type="ARBA" id="ARBA00023157"/>
    </source>
</evidence>
<protein>
    <recommendedName>
        <fullName evidence="7">Chitin-binding type-2 domain-containing protein</fullName>
    </recommendedName>
</protein>
<dbReference type="Gene3D" id="2.170.140.10">
    <property type="entry name" value="Chitin binding domain"/>
    <property type="match status" value="2"/>
</dbReference>
<dbReference type="PANTHER" id="PTHR23301:SF0">
    <property type="entry name" value="CHITIN-BINDING TYPE-2 DOMAIN-CONTAINING PROTEIN-RELATED"/>
    <property type="match status" value="1"/>
</dbReference>
<dbReference type="SMART" id="SM00494">
    <property type="entry name" value="ChtBD2"/>
    <property type="match status" value="2"/>
</dbReference>
<dbReference type="GO" id="GO:0008061">
    <property type="term" value="F:chitin binding"/>
    <property type="evidence" value="ECO:0007669"/>
    <property type="project" value="UniProtKB-KW"/>
</dbReference>
<comment type="caution">
    <text evidence="8">The sequence shown here is derived from an EMBL/GenBank/DDBJ whole genome shotgun (WGS) entry which is preliminary data.</text>
</comment>
<reference evidence="8 9" key="1">
    <citation type="submission" date="2024-05" db="EMBL/GenBank/DDBJ databases">
        <title>Culex pipiens pipiens assembly and annotation.</title>
        <authorList>
            <person name="Alout H."/>
            <person name="Durand T."/>
        </authorList>
    </citation>
    <scope>NUCLEOTIDE SEQUENCE [LARGE SCALE GENOMIC DNA]</scope>
    <source>
        <strain evidence="8">HA-2024</strain>
        <tissue evidence="8">Whole body</tissue>
    </source>
</reference>
<evidence type="ECO:0000256" key="6">
    <source>
        <dbReference type="SAM" id="SignalP"/>
    </source>
</evidence>
<dbReference type="PANTHER" id="PTHR23301">
    <property type="entry name" value="CHITIN BINDING PERITROPHIN-A"/>
    <property type="match status" value="1"/>
</dbReference>
<evidence type="ECO:0000256" key="3">
    <source>
        <dbReference type="ARBA" id="ARBA00022737"/>
    </source>
</evidence>
<keyword evidence="4" id="KW-1015">Disulfide bond</keyword>
<feature type="chain" id="PRO_5044815627" description="Chitin-binding type-2 domain-containing protein" evidence="6">
    <location>
        <begin position="19"/>
        <end position="133"/>
    </location>
</feature>
<dbReference type="Pfam" id="PF01607">
    <property type="entry name" value="CBM_14"/>
    <property type="match status" value="2"/>
</dbReference>
<keyword evidence="3" id="KW-0677">Repeat</keyword>
<evidence type="ECO:0000256" key="2">
    <source>
        <dbReference type="ARBA" id="ARBA00022729"/>
    </source>
</evidence>
<keyword evidence="2 6" id="KW-0732">Signal</keyword>
<accession>A0ABD1DHN2</accession>
<dbReference type="PROSITE" id="PS50940">
    <property type="entry name" value="CHIT_BIND_II"/>
    <property type="match status" value="2"/>
</dbReference>
<dbReference type="InterPro" id="IPR051940">
    <property type="entry name" value="Chitin_bind-dev_reg"/>
</dbReference>
<keyword evidence="5" id="KW-0325">Glycoprotein</keyword>
<dbReference type="InterPro" id="IPR002557">
    <property type="entry name" value="Chitin-bd_dom"/>
</dbReference>
<evidence type="ECO:0000313" key="8">
    <source>
        <dbReference type="EMBL" id="KAL1399088.1"/>
    </source>
</evidence>
<keyword evidence="1" id="KW-0147">Chitin-binding</keyword>
<dbReference type="EMBL" id="JBEHCU010005659">
    <property type="protein sequence ID" value="KAL1399088.1"/>
    <property type="molecule type" value="Genomic_DNA"/>
</dbReference>
<evidence type="ECO:0000259" key="7">
    <source>
        <dbReference type="PROSITE" id="PS50940"/>
    </source>
</evidence>
<feature type="domain" description="Chitin-binding type-2" evidence="7">
    <location>
        <begin position="23"/>
        <end position="69"/>
    </location>
</feature>
<name>A0ABD1DHN2_CULPP</name>
<dbReference type="AlphaFoldDB" id="A0ABD1DHN2"/>
<keyword evidence="9" id="KW-1185">Reference proteome</keyword>
<sequence>MFALIILLVTLTLAGVTPTDLPDVQCHPTDTHFVDDPRACNKYFTCYRGEPISQLCPPGFRFVESMQACYEASVEQCFPCPEQGLHFFAHPKSCGKYVMCHTGVPTEKVCSEGMLFNPAVGQCDLEERVTCEV</sequence>
<evidence type="ECO:0000256" key="5">
    <source>
        <dbReference type="ARBA" id="ARBA00023180"/>
    </source>
</evidence>
<dbReference type="InterPro" id="IPR036508">
    <property type="entry name" value="Chitin-bd_dom_sf"/>
</dbReference>
<gene>
    <name evidence="8" type="ORF">pipiens_002271</name>
</gene>
<dbReference type="Proteomes" id="UP001562425">
    <property type="component" value="Unassembled WGS sequence"/>
</dbReference>
<feature type="domain" description="Chitin-binding type-2" evidence="7">
    <location>
        <begin position="77"/>
        <end position="133"/>
    </location>
</feature>
<proteinExistence type="predicted"/>
<evidence type="ECO:0000313" key="9">
    <source>
        <dbReference type="Proteomes" id="UP001562425"/>
    </source>
</evidence>
<evidence type="ECO:0000256" key="1">
    <source>
        <dbReference type="ARBA" id="ARBA00022669"/>
    </source>
</evidence>
<organism evidence="8 9">
    <name type="scientific">Culex pipiens pipiens</name>
    <name type="common">Northern house mosquito</name>
    <dbReference type="NCBI Taxonomy" id="38569"/>
    <lineage>
        <taxon>Eukaryota</taxon>
        <taxon>Metazoa</taxon>
        <taxon>Ecdysozoa</taxon>
        <taxon>Arthropoda</taxon>
        <taxon>Hexapoda</taxon>
        <taxon>Insecta</taxon>
        <taxon>Pterygota</taxon>
        <taxon>Neoptera</taxon>
        <taxon>Endopterygota</taxon>
        <taxon>Diptera</taxon>
        <taxon>Nematocera</taxon>
        <taxon>Culicoidea</taxon>
        <taxon>Culicidae</taxon>
        <taxon>Culicinae</taxon>
        <taxon>Culicini</taxon>
        <taxon>Culex</taxon>
        <taxon>Culex</taxon>
    </lineage>
</organism>
<feature type="signal peptide" evidence="6">
    <location>
        <begin position="1"/>
        <end position="18"/>
    </location>
</feature>